<dbReference type="InterPro" id="IPR003346">
    <property type="entry name" value="Transposase_20"/>
</dbReference>
<evidence type="ECO:0000313" key="3">
    <source>
        <dbReference type="Proteomes" id="UP001597169"/>
    </source>
</evidence>
<dbReference type="Pfam" id="PF02371">
    <property type="entry name" value="Transposase_20"/>
    <property type="match status" value="1"/>
</dbReference>
<sequence length="160" mass="17720">MDRLDSIPGIAARTAEQILAEIGTDIASRFPSAAHLCSWVGLVPGHNESAGKRKSSKTHKGNKYFRSALIEASHSIRGSDHYLGAQYRRIAARKGRQRAAVAVAHSIMTIAYHLLTRQEDYKDLGSDYFEKRHQDAIVKQTVRKLENLGFTVTLVTSEAS</sequence>
<organism evidence="2 3">
    <name type="scientific">Paenibacillus provencensis</name>
    <dbReference type="NCBI Taxonomy" id="441151"/>
    <lineage>
        <taxon>Bacteria</taxon>
        <taxon>Bacillati</taxon>
        <taxon>Bacillota</taxon>
        <taxon>Bacilli</taxon>
        <taxon>Bacillales</taxon>
        <taxon>Paenibacillaceae</taxon>
        <taxon>Paenibacillus</taxon>
    </lineage>
</organism>
<dbReference type="PANTHER" id="PTHR33055:SF15">
    <property type="entry name" value="TRANSPOSASE-RELATED"/>
    <property type="match status" value="1"/>
</dbReference>
<dbReference type="Proteomes" id="UP001597169">
    <property type="component" value="Unassembled WGS sequence"/>
</dbReference>
<reference evidence="3" key="1">
    <citation type="journal article" date="2019" name="Int. J. Syst. Evol. Microbiol.">
        <title>The Global Catalogue of Microorganisms (GCM) 10K type strain sequencing project: providing services to taxonomists for standard genome sequencing and annotation.</title>
        <authorList>
            <consortium name="The Broad Institute Genomics Platform"/>
            <consortium name="The Broad Institute Genome Sequencing Center for Infectious Disease"/>
            <person name="Wu L."/>
            <person name="Ma J."/>
        </authorList>
    </citation>
    <scope>NUCLEOTIDE SEQUENCE [LARGE SCALE GENOMIC DNA]</scope>
    <source>
        <strain evidence="3">CCUG 53519</strain>
    </source>
</reference>
<keyword evidence="3" id="KW-1185">Reference proteome</keyword>
<dbReference type="EMBL" id="JBHTKX010000001">
    <property type="protein sequence ID" value="MFD1127907.1"/>
    <property type="molecule type" value="Genomic_DNA"/>
</dbReference>
<name>A0ABW3PV21_9BACL</name>
<dbReference type="RefSeq" id="WP_379293268.1">
    <property type="nucleotide sequence ID" value="NZ_JBHTKX010000001.1"/>
</dbReference>
<evidence type="ECO:0000259" key="1">
    <source>
        <dbReference type="Pfam" id="PF02371"/>
    </source>
</evidence>
<dbReference type="InterPro" id="IPR047650">
    <property type="entry name" value="Transpos_IS110"/>
</dbReference>
<gene>
    <name evidence="2" type="ORF">ACFQ3J_06955</name>
</gene>
<feature type="domain" description="Transposase IS116/IS110/IS902 C-terminal" evidence="1">
    <location>
        <begin position="2"/>
        <end position="77"/>
    </location>
</feature>
<accession>A0ABW3PV21</accession>
<comment type="caution">
    <text evidence="2">The sequence shown here is derived from an EMBL/GenBank/DDBJ whole genome shotgun (WGS) entry which is preliminary data.</text>
</comment>
<protein>
    <submittedName>
        <fullName evidence="2">Transposase</fullName>
    </submittedName>
</protein>
<proteinExistence type="predicted"/>
<dbReference type="PANTHER" id="PTHR33055">
    <property type="entry name" value="TRANSPOSASE FOR INSERTION SEQUENCE ELEMENT IS1111A"/>
    <property type="match status" value="1"/>
</dbReference>
<evidence type="ECO:0000313" key="2">
    <source>
        <dbReference type="EMBL" id="MFD1127907.1"/>
    </source>
</evidence>